<dbReference type="PANTHER" id="PTHR24016:SF0">
    <property type="entry name" value="CONSERVED OLIGOMERIC GOLGI COMPLEX SUBUNIT 4"/>
    <property type="match status" value="1"/>
</dbReference>
<accession>A0ABC8TD30</accession>
<dbReference type="InterPro" id="IPR048682">
    <property type="entry name" value="COG4"/>
</dbReference>
<reference evidence="2 3" key="1">
    <citation type="submission" date="2024-02" db="EMBL/GenBank/DDBJ databases">
        <authorList>
            <person name="Vignale AGUSTIN F."/>
            <person name="Sosa J E."/>
            <person name="Modenutti C."/>
        </authorList>
    </citation>
    <scope>NUCLEOTIDE SEQUENCE [LARGE SCALE GENOMIC DNA]</scope>
</reference>
<dbReference type="Proteomes" id="UP001642360">
    <property type="component" value="Unassembled WGS sequence"/>
</dbReference>
<dbReference type="PANTHER" id="PTHR24016">
    <property type="entry name" value="CONSERVED OLIGOMERIC GOLGI COMPLEX SUBUNIT 4"/>
    <property type="match status" value="1"/>
</dbReference>
<dbReference type="AlphaFoldDB" id="A0ABC8TD30"/>
<evidence type="ECO:0000259" key="1">
    <source>
        <dbReference type="Pfam" id="PF20663"/>
    </source>
</evidence>
<protein>
    <recommendedName>
        <fullName evidence="1">Conserved oligomeric Golgi complex subunit 4 N-terminal domain-containing protein</fullName>
    </recommendedName>
</protein>
<dbReference type="Pfam" id="PF20663">
    <property type="entry name" value="COG4_N"/>
    <property type="match status" value="1"/>
</dbReference>
<gene>
    <name evidence="2" type="ORF">ILEXP_LOCUS34261</name>
</gene>
<proteinExistence type="predicted"/>
<evidence type="ECO:0000313" key="2">
    <source>
        <dbReference type="EMBL" id="CAK9165117.1"/>
    </source>
</evidence>
<sequence>MTCLHHKFIACQRALDFELDTILSQRPDLDKQLSNLHKSRKLLEIVKADSDHMLSNVRSTYNLADQVSGKFRQLDLAQSCVNDTLLCIDAIVERDLPPDHAKYRDSGLDQRELLLASKKQLQGIVRKRLSIVVDQLNHPVILRVIRLYSPLGLEEEGLQVYISYLKKVILMRSRLEFKQLVESME</sequence>
<evidence type="ECO:0000313" key="3">
    <source>
        <dbReference type="Proteomes" id="UP001642360"/>
    </source>
</evidence>
<dbReference type="EMBL" id="CAUOFW020004322">
    <property type="protein sequence ID" value="CAK9165117.1"/>
    <property type="molecule type" value="Genomic_DNA"/>
</dbReference>
<organism evidence="2 3">
    <name type="scientific">Ilex paraguariensis</name>
    <name type="common">yerba mate</name>
    <dbReference type="NCBI Taxonomy" id="185542"/>
    <lineage>
        <taxon>Eukaryota</taxon>
        <taxon>Viridiplantae</taxon>
        <taxon>Streptophyta</taxon>
        <taxon>Embryophyta</taxon>
        <taxon>Tracheophyta</taxon>
        <taxon>Spermatophyta</taxon>
        <taxon>Magnoliopsida</taxon>
        <taxon>eudicotyledons</taxon>
        <taxon>Gunneridae</taxon>
        <taxon>Pentapetalae</taxon>
        <taxon>asterids</taxon>
        <taxon>campanulids</taxon>
        <taxon>Aquifoliales</taxon>
        <taxon>Aquifoliaceae</taxon>
        <taxon>Ilex</taxon>
    </lineage>
</organism>
<feature type="domain" description="Conserved oligomeric Golgi complex subunit 4 N-terminal" evidence="1">
    <location>
        <begin position="33"/>
        <end position="94"/>
    </location>
</feature>
<dbReference type="InterPro" id="IPR048680">
    <property type="entry name" value="COG4_N"/>
</dbReference>
<name>A0ABC8TD30_9AQUA</name>
<comment type="caution">
    <text evidence="2">The sequence shown here is derived from an EMBL/GenBank/DDBJ whole genome shotgun (WGS) entry which is preliminary data.</text>
</comment>
<keyword evidence="3" id="KW-1185">Reference proteome</keyword>